<dbReference type="InterPro" id="IPR002016">
    <property type="entry name" value="Haem_peroxidase"/>
</dbReference>
<protein>
    <submittedName>
        <fullName evidence="2">Peroxidase</fullName>
        <ecNumber evidence="2">1.11.1.7</ecNumber>
    </submittedName>
</protein>
<dbReference type="Gene3D" id="1.10.420.10">
    <property type="entry name" value="Peroxidase, domain 2"/>
    <property type="match status" value="1"/>
</dbReference>
<proteinExistence type="predicted"/>
<feature type="domain" description="Plant heme peroxidase family profile" evidence="1">
    <location>
        <begin position="28"/>
        <end position="84"/>
    </location>
</feature>
<dbReference type="SUPFAM" id="SSF48113">
    <property type="entry name" value="Heme-dependent peroxidases"/>
    <property type="match status" value="1"/>
</dbReference>
<gene>
    <name evidence="2" type="ORF">AAHA92_31368</name>
</gene>
<evidence type="ECO:0000313" key="3">
    <source>
        <dbReference type="Proteomes" id="UP001567538"/>
    </source>
</evidence>
<dbReference type="EC" id="1.11.1.7" evidence="2"/>
<name>A0ABD1FX55_SALDI</name>
<sequence>MKYLLILWQRLRFCNPLDHRSIHPVNLTDNIAPQNYNTSQLALEYAAMLQHLKQQFSLSISRLGGLKVLTGNQGEIRLNCRFTNKNNPYT</sequence>
<accession>A0ABD1FX55</accession>
<dbReference type="InterPro" id="IPR010255">
    <property type="entry name" value="Haem_peroxidase_sf"/>
</dbReference>
<dbReference type="Gene3D" id="1.10.520.10">
    <property type="match status" value="1"/>
</dbReference>
<dbReference type="EMBL" id="JBEAFC010000012">
    <property type="protein sequence ID" value="KAL1535293.1"/>
    <property type="molecule type" value="Genomic_DNA"/>
</dbReference>
<evidence type="ECO:0000259" key="1">
    <source>
        <dbReference type="PROSITE" id="PS50873"/>
    </source>
</evidence>
<dbReference type="AlphaFoldDB" id="A0ABD1FX55"/>
<dbReference type="Proteomes" id="UP001567538">
    <property type="component" value="Unassembled WGS sequence"/>
</dbReference>
<dbReference type="PROSITE" id="PS50873">
    <property type="entry name" value="PEROXIDASE_4"/>
    <property type="match status" value="1"/>
</dbReference>
<dbReference type="GO" id="GO:0140825">
    <property type="term" value="F:lactoperoxidase activity"/>
    <property type="evidence" value="ECO:0007669"/>
    <property type="project" value="UniProtKB-EC"/>
</dbReference>
<keyword evidence="3" id="KW-1185">Reference proteome</keyword>
<reference evidence="2 3" key="1">
    <citation type="submission" date="2024-06" db="EMBL/GenBank/DDBJ databases">
        <title>A chromosome level genome sequence of Diviner's sage (Salvia divinorum).</title>
        <authorList>
            <person name="Ford S.A."/>
            <person name="Ro D.-K."/>
            <person name="Ness R.W."/>
            <person name="Phillips M.A."/>
        </authorList>
    </citation>
    <scope>NUCLEOTIDE SEQUENCE [LARGE SCALE GENOMIC DNA]</scope>
    <source>
        <strain evidence="2">SAF-2024a</strain>
        <tissue evidence="2">Leaf</tissue>
    </source>
</reference>
<organism evidence="2 3">
    <name type="scientific">Salvia divinorum</name>
    <name type="common">Maria pastora</name>
    <name type="synonym">Diviner's sage</name>
    <dbReference type="NCBI Taxonomy" id="28513"/>
    <lineage>
        <taxon>Eukaryota</taxon>
        <taxon>Viridiplantae</taxon>
        <taxon>Streptophyta</taxon>
        <taxon>Embryophyta</taxon>
        <taxon>Tracheophyta</taxon>
        <taxon>Spermatophyta</taxon>
        <taxon>Magnoliopsida</taxon>
        <taxon>eudicotyledons</taxon>
        <taxon>Gunneridae</taxon>
        <taxon>Pentapetalae</taxon>
        <taxon>asterids</taxon>
        <taxon>lamiids</taxon>
        <taxon>Lamiales</taxon>
        <taxon>Lamiaceae</taxon>
        <taxon>Nepetoideae</taxon>
        <taxon>Mentheae</taxon>
        <taxon>Salviinae</taxon>
        <taxon>Salvia</taxon>
        <taxon>Salvia subgen. Calosphace</taxon>
    </lineage>
</organism>
<evidence type="ECO:0000313" key="2">
    <source>
        <dbReference type="EMBL" id="KAL1535293.1"/>
    </source>
</evidence>
<keyword evidence="2" id="KW-0560">Oxidoreductase</keyword>
<comment type="caution">
    <text evidence="2">The sequence shown here is derived from an EMBL/GenBank/DDBJ whole genome shotgun (WGS) entry which is preliminary data.</text>
</comment>
<keyword evidence="2" id="KW-0575">Peroxidase</keyword>